<proteinExistence type="predicted"/>
<protein>
    <recommendedName>
        <fullName evidence="3">CopG family transcriptional regulator</fullName>
    </recommendedName>
</protein>
<evidence type="ECO:0000313" key="2">
    <source>
        <dbReference type="Proteomes" id="UP001355206"/>
    </source>
</evidence>
<dbReference type="Proteomes" id="UP001355206">
    <property type="component" value="Unassembled WGS sequence"/>
</dbReference>
<comment type="caution">
    <text evidence="1">The sequence shown here is derived from an EMBL/GenBank/DDBJ whole genome shotgun (WGS) entry which is preliminary data.</text>
</comment>
<reference evidence="1 2" key="1">
    <citation type="journal article" date="2012" name="Genet. Mol. Biol.">
        <title>Analysis of 16S rRNA and mxaF genes revealing insights into Methylobacterium niche-specific plant association.</title>
        <authorList>
            <person name="Dourado M.N."/>
            <person name="Andreote F.D."/>
            <person name="Dini-Andreote F."/>
            <person name="Conti R."/>
            <person name="Araujo J.M."/>
            <person name="Araujo W.L."/>
        </authorList>
    </citation>
    <scope>NUCLEOTIDE SEQUENCE [LARGE SCALE GENOMIC DNA]</scope>
    <source>
        <strain evidence="1 2">TC3-10</strain>
    </source>
</reference>
<gene>
    <name evidence="1" type="ORF">MOTC310_32445</name>
</gene>
<accession>A0ABU7TYY6</accession>
<keyword evidence="2" id="KW-1185">Reference proteome</keyword>
<name>A0ABU7TYY6_9HYPH</name>
<evidence type="ECO:0000313" key="1">
    <source>
        <dbReference type="EMBL" id="MEE7494865.1"/>
    </source>
</evidence>
<organism evidence="1 2">
    <name type="scientific">Methylobacterium oryzae</name>
    <dbReference type="NCBI Taxonomy" id="334852"/>
    <lineage>
        <taxon>Bacteria</taxon>
        <taxon>Pseudomonadati</taxon>
        <taxon>Pseudomonadota</taxon>
        <taxon>Alphaproteobacteria</taxon>
        <taxon>Hyphomicrobiales</taxon>
        <taxon>Methylobacteriaceae</taxon>
        <taxon>Methylobacterium</taxon>
    </lineage>
</organism>
<sequence length="112" mass="12203">MLRVARRKLVARIRVTIDDDLLAAAEAIARARKVDLGRILEEGIRVLINPVPAHQDYRELSDSVAAIAEFVGAQWALMPGAEGNPIIGNAGTYEDGRHEVAYDTRAALVEQA</sequence>
<evidence type="ECO:0008006" key="3">
    <source>
        <dbReference type="Google" id="ProtNLM"/>
    </source>
</evidence>
<dbReference type="EMBL" id="MLCA01000019">
    <property type="protein sequence ID" value="MEE7494865.1"/>
    <property type="molecule type" value="Genomic_DNA"/>
</dbReference>